<dbReference type="PANTHER" id="PTHR48079:SF9">
    <property type="entry name" value="PUTATIVE-RELATED"/>
    <property type="match status" value="1"/>
</dbReference>
<dbReference type="EMBL" id="JAEUBF010000698">
    <property type="protein sequence ID" value="KAH3675850.1"/>
    <property type="molecule type" value="Genomic_DNA"/>
</dbReference>
<dbReference type="InterPro" id="IPR051783">
    <property type="entry name" value="NAD(P)-dependent_oxidoreduct"/>
</dbReference>
<comment type="caution">
    <text evidence="2">The sequence shown here is derived from an EMBL/GenBank/DDBJ whole genome shotgun (WGS) entry which is preliminary data.</text>
</comment>
<reference evidence="2" key="2">
    <citation type="submission" date="2021-01" db="EMBL/GenBank/DDBJ databases">
        <authorList>
            <person name="Schikora-Tamarit M.A."/>
        </authorList>
    </citation>
    <scope>NUCLEOTIDE SEQUENCE</scope>
    <source>
        <strain evidence="2">CBS6341</strain>
    </source>
</reference>
<gene>
    <name evidence="2" type="ORF">WICMUC_002496</name>
</gene>
<dbReference type="InterPro" id="IPR036291">
    <property type="entry name" value="NAD(P)-bd_dom_sf"/>
</dbReference>
<dbReference type="CDD" id="cd05262">
    <property type="entry name" value="SDR_a7"/>
    <property type="match status" value="1"/>
</dbReference>
<evidence type="ECO:0000259" key="1">
    <source>
        <dbReference type="Pfam" id="PF01370"/>
    </source>
</evidence>
<reference evidence="2" key="1">
    <citation type="journal article" date="2021" name="Open Biol.">
        <title>Shared evolutionary footprints suggest mitochondrial oxidative damage underlies multiple complex I losses in fungi.</title>
        <authorList>
            <person name="Schikora-Tamarit M.A."/>
            <person name="Marcet-Houben M."/>
            <person name="Nosek J."/>
            <person name="Gabaldon T."/>
        </authorList>
    </citation>
    <scope>NUCLEOTIDE SEQUENCE</scope>
    <source>
        <strain evidence="2">CBS6341</strain>
    </source>
</reference>
<keyword evidence="3" id="KW-1185">Reference proteome</keyword>
<feature type="domain" description="NAD-dependent epimerase/dehydratase" evidence="1">
    <location>
        <begin position="5"/>
        <end position="223"/>
    </location>
</feature>
<name>A0A9P8PQJ2_9ASCO</name>
<dbReference type="AlphaFoldDB" id="A0A9P8PQJ2"/>
<sequence>MVKYFVTGGSGFIGSKVIKFLIEDGDEVLALARSDESATKLEKLGAKVLKGDLSNIEILKEGATETDGVLHLGFIHDFQNFENSAKTDRAAIEAFAQVLKQTNKPLVISSGALSLAQPIGLSPLDEHSKLPDSPFSNGPFGIRTETANYVASLKDQGIRSSIVRLSPIVHGPNDHAFIVILSQIAQKNGFAGYIDEGNNQWTGVHVDDAARLHILAAKKGIAGHYYHGVSSHDQTKDIASAIGEKYKIPIKSLTLEEAKESIGFLSTLFAANLNVSIKYTKEELGWEPKEIGLIEDYKLNY</sequence>
<dbReference type="SUPFAM" id="SSF51735">
    <property type="entry name" value="NAD(P)-binding Rossmann-fold domains"/>
    <property type="match status" value="1"/>
</dbReference>
<accession>A0A9P8PQJ2</accession>
<dbReference type="PANTHER" id="PTHR48079">
    <property type="entry name" value="PROTEIN YEEZ"/>
    <property type="match status" value="1"/>
</dbReference>
<dbReference type="InterPro" id="IPR001509">
    <property type="entry name" value="Epimerase_deHydtase"/>
</dbReference>
<proteinExistence type="predicted"/>
<evidence type="ECO:0000313" key="3">
    <source>
        <dbReference type="Proteomes" id="UP000769528"/>
    </source>
</evidence>
<dbReference type="GO" id="GO:0004029">
    <property type="term" value="F:aldehyde dehydrogenase (NAD+) activity"/>
    <property type="evidence" value="ECO:0007669"/>
    <property type="project" value="TreeGrafter"/>
</dbReference>
<dbReference type="OrthoDB" id="10262413at2759"/>
<organism evidence="2 3">
    <name type="scientific">Wickerhamomyces mucosus</name>
    <dbReference type="NCBI Taxonomy" id="1378264"/>
    <lineage>
        <taxon>Eukaryota</taxon>
        <taxon>Fungi</taxon>
        <taxon>Dikarya</taxon>
        <taxon>Ascomycota</taxon>
        <taxon>Saccharomycotina</taxon>
        <taxon>Saccharomycetes</taxon>
        <taxon>Phaffomycetales</taxon>
        <taxon>Wickerhamomycetaceae</taxon>
        <taxon>Wickerhamomyces</taxon>
    </lineage>
</organism>
<dbReference type="Gene3D" id="3.40.50.720">
    <property type="entry name" value="NAD(P)-binding Rossmann-like Domain"/>
    <property type="match status" value="1"/>
</dbReference>
<dbReference type="Proteomes" id="UP000769528">
    <property type="component" value="Unassembled WGS sequence"/>
</dbReference>
<protein>
    <recommendedName>
        <fullName evidence="1">NAD-dependent epimerase/dehydratase domain-containing protein</fullName>
    </recommendedName>
</protein>
<dbReference type="GO" id="GO:0005737">
    <property type="term" value="C:cytoplasm"/>
    <property type="evidence" value="ECO:0007669"/>
    <property type="project" value="TreeGrafter"/>
</dbReference>
<evidence type="ECO:0000313" key="2">
    <source>
        <dbReference type="EMBL" id="KAH3675850.1"/>
    </source>
</evidence>
<dbReference type="Pfam" id="PF01370">
    <property type="entry name" value="Epimerase"/>
    <property type="match status" value="1"/>
</dbReference>